<dbReference type="Gene3D" id="3.30.70.80">
    <property type="entry name" value="Peptidase S8 propeptide/proteinase inhibitor I9"/>
    <property type="match status" value="1"/>
</dbReference>
<dbReference type="Proteomes" id="UP000371041">
    <property type="component" value="Chromosome"/>
</dbReference>
<keyword evidence="1" id="KW-0812">Transmembrane</keyword>
<protein>
    <recommendedName>
        <fullName evidence="2">Inhibitor I9 domain-containing protein</fullName>
    </recommendedName>
</protein>
<reference evidence="4" key="1">
    <citation type="submission" date="2019-11" db="EMBL/GenBank/DDBJ databases">
        <title>The complete genome sequence of Saccharopolyspora sp. E2A.</title>
        <authorList>
            <person name="Zhang G."/>
        </authorList>
    </citation>
    <scope>NUCLEOTIDE SEQUENCE [LARGE SCALE GENOMIC DNA]</scope>
    <source>
        <strain evidence="4">E2A</strain>
    </source>
</reference>
<dbReference type="EMBL" id="CP045929">
    <property type="protein sequence ID" value="QGK71164.1"/>
    <property type="molecule type" value="Genomic_DNA"/>
</dbReference>
<evidence type="ECO:0000313" key="3">
    <source>
        <dbReference type="EMBL" id="QGK71164.1"/>
    </source>
</evidence>
<organism evidence="3 4">
    <name type="scientific">Allosaccharopolyspora coralli</name>
    <dbReference type="NCBI Taxonomy" id="2665642"/>
    <lineage>
        <taxon>Bacteria</taxon>
        <taxon>Bacillati</taxon>
        <taxon>Actinomycetota</taxon>
        <taxon>Actinomycetes</taxon>
        <taxon>Pseudonocardiales</taxon>
        <taxon>Pseudonocardiaceae</taxon>
        <taxon>Allosaccharopolyspora</taxon>
    </lineage>
</organism>
<feature type="transmembrane region" description="Helical" evidence="1">
    <location>
        <begin position="85"/>
        <end position="108"/>
    </location>
</feature>
<evidence type="ECO:0000313" key="4">
    <source>
        <dbReference type="Proteomes" id="UP000371041"/>
    </source>
</evidence>
<evidence type="ECO:0000259" key="2">
    <source>
        <dbReference type="Pfam" id="PF05922"/>
    </source>
</evidence>
<keyword evidence="1" id="KW-0472">Membrane</keyword>
<accession>A0A5Q3QDA1</accession>
<dbReference type="InterPro" id="IPR010259">
    <property type="entry name" value="S8pro/Inhibitor_I9"/>
</dbReference>
<feature type="transmembrane region" description="Helical" evidence="1">
    <location>
        <begin position="6"/>
        <end position="27"/>
    </location>
</feature>
<evidence type="ECO:0000256" key="1">
    <source>
        <dbReference type="SAM" id="Phobius"/>
    </source>
</evidence>
<proteinExistence type="predicted"/>
<dbReference type="Pfam" id="PF05922">
    <property type="entry name" value="Inhibitor_I9"/>
    <property type="match status" value="1"/>
</dbReference>
<feature type="domain" description="Inhibitor I9" evidence="2">
    <location>
        <begin position="140"/>
        <end position="207"/>
    </location>
</feature>
<gene>
    <name evidence="3" type="ORF">GIY23_18025</name>
</gene>
<name>A0A5Q3QDA1_9PSEU</name>
<dbReference type="SUPFAM" id="SSF54897">
    <property type="entry name" value="Protease propeptides/inhibitors"/>
    <property type="match status" value="1"/>
</dbReference>
<keyword evidence="4" id="KW-1185">Reference proteome</keyword>
<dbReference type="AlphaFoldDB" id="A0A5Q3QDA1"/>
<keyword evidence="1" id="KW-1133">Transmembrane helix</keyword>
<dbReference type="InterPro" id="IPR037045">
    <property type="entry name" value="S8pro/Inhibitor_I9_sf"/>
</dbReference>
<sequence length="211" mass="21952">MPSSRTVIHAFAYTSRVLVVSMAASCLRRRGRDRKGTFLSPVRGKFPSCHPAHATGGRLGSVFAVTGSSGRRDGVVSRTRKTKRIAVVLAALAVTATLGAGTVLALGATGSQAGEETAQRPGGEDKVAGMEHAPTVQDSYVVVFEDTVSAEAVGVTAADLARKHGATITTEYSSALTGFAMHATAKQAERLAQEPTVKYVQPNQQISIDGA</sequence>
<dbReference type="KEGG" id="sace:GIY23_18025"/>